<evidence type="ECO:0000313" key="4">
    <source>
        <dbReference type="Proteomes" id="UP000018559"/>
    </source>
</evidence>
<dbReference type="RefSeq" id="WP_023860274.1">
    <property type="nucleotide sequence ID" value="NZ_AWWH01000176.1"/>
</dbReference>
<dbReference type="Proteomes" id="UP000018559">
    <property type="component" value="Unassembled WGS sequence"/>
</dbReference>
<name>V7HWD7_9LACO</name>
<feature type="coiled-coil region" evidence="1">
    <location>
        <begin position="40"/>
        <end position="67"/>
    </location>
</feature>
<keyword evidence="4" id="KW-1185">Reference proteome</keyword>
<evidence type="ECO:0000256" key="1">
    <source>
        <dbReference type="SAM" id="Coils"/>
    </source>
</evidence>
<dbReference type="PATRIC" id="fig|1392007.3.peg.1687"/>
<keyword evidence="3" id="KW-0808">Transferase</keyword>
<dbReference type="AlphaFoldDB" id="V7HWD7"/>
<feature type="transmembrane region" description="Helical" evidence="2">
    <location>
        <begin position="81"/>
        <end position="105"/>
    </location>
</feature>
<proteinExistence type="predicted"/>
<sequence length="111" mass="12475">MSDEVERKVQHAIEALNGLYGPVDKSKKYQILAGLVQAGMAIERKRSKALKKEIKRMQATQDELIKNYVEPYLEEVIDMEFLQALAIFVGGNLFMALMIAVIMVAKEGSND</sequence>
<evidence type="ECO:0000256" key="2">
    <source>
        <dbReference type="SAM" id="Phobius"/>
    </source>
</evidence>
<comment type="caution">
    <text evidence="3">The sequence shown here is derived from an EMBL/GenBank/DDBJ whole genome shotgun (WGS) entry which is preliminary data.</text>
</comment>
<keyword evidence="2" id="KW-0812">Transmembrane</keyword>
<reference evidence="3 4" key="1">
    <citation type="journal article" date="2014" name="Genome Announc.">
        <title>The Genome of the Predominant Equine Lactobacillus Species, Lactobacillus equi, Is Reflective of Its Lifestyle Adaptations to an Herbivorous Host.</title>
        <authorList>
            <person name="O'Donnell M.M."/>
            <person name="Harris H.M."/>
            <person name="O'Toole P.W."/>
            <person name="Ross R.P."/>
        </authorList>
    </citation>
    <scope>NUCLEOTIDE SEQUENCE [LARGE SCALE GENOMIC DNA]</scope>
    <source>
        <strain evidence="3 4">DPC 6820</strain>
    </source>
</reference>
<organism evidence="3 4">
    <name type="scientific">Ligilactobacillus equi DPC 6820</name>
    <dbReference type="NCBI Taxonomy" id="1392007"/>
    <lineage>
        <taxon>Bacteria</taxon>
        <taxon>Bacillati</taxon>
        <taxon>Bacillota</taxon>
        <taxon>Bacilli</taxon>
        <taxon>Lactobacillales</taxon>
        <taxon>Lactobacillaceae</taxon>
        <taxon>Ligilactobacillus</taxon>
    </lineage>
</organism>
<evidence type="ECO:0000313" key="3">
    <source>
        <dbReference type="EMBL" id="ETA73518.1"/>
    </source>
</evidence>
<gene>
    <name evidence="3" type="ORF">LEQ_1213</name>
</gene>
<dbReference type="GO" id="GO:0016779">
    <property type="term" value="F:nucleotidyltransferase activity"/>
    <property type="evidence" value="ECO:0007669"/>
    <property type="project" value="UniProtKB-KW"/>
</dbReference>
<keyword evidence="2" id="KW-1133">Transmembrane helix</keyword>
<protein>
    <submittedName>
        <fullName evidence="3">Galactose-1-phosphate uridylyltransferase</fullName>
    </submittedName>
</protein>
<accession>V7HWD7</accession>
<keyword evidence="1" id="KW-0175">Coiled coil</keyword>
<keyword evidence="2" id="KW-0472">Membrane</keyword>
<dbReference type="EMBL" id="AWWH01000176">
    <property type="protein sequence ID" value="ETA73518.1"/>
    <property type="molecule type" value="Genomic_DNA"/>
</dbReference>
<keyword evidence="3" id="KW-0548">Nucleotidyltransferase</keyword>